<dbReference type="EMBL" id="JAAFZH010000020">
    <property type="protein sequence ID" value="NDU98805.1"/>
    <property type="molecule type" value="Genomic_DNA"/>
</dbReference>
<comment type="caution">
    <text evidence="2">The sequence shown here is derived from an EMBL/GenBank/DDBJ whole genome shotgun (WGS) entry which is preliminary data.</text>
</comment>
<evidence type="ECO:0000256" key="1">
    <source>
        <dbReference type="SAM" id="SignalP"/>
    </source>
</evidence>
<proteinExistence type="predicted"/>
<organism evidence="2 3">
    <name type="scientific">Spirosoma terrae</name>
    <dbReference type="NCBI Taxonomy" id="1968276"/>
    <lineage>
        <taxon>Bacteria</taxon>
        <taxon>Pseudomonadati</taxon>
        <taxon>Bacteroidota</taxon>
        <taxon>Cytophagia</taxon>
        <taxon>Cytophagales</taxon>
        <taxon>Cytophagaceae</taxon>
        <taxon>Spirosoma</taxon>
    </lineage>
</organism>
<keyword evidence="3" id="KW-1185">Reference proteome</keyword>
<evidence type="ECO:0000313" key="2">
    <source>
        <dbReference type="EMBL" id="NDU98805.1"/>
    </source>
</evidence>
<sequence length="231" mass="25061">MNYFCLLLGLLSTPLFASSADLPQSQRSQLLLVENRRSVDPNKQLIRPERAAGKPPRPWNTGYFGLYGGLNFSGTSPTISKPADKPVDWQAGAYGRTGGAFFWQLGVEFRRLTTYYSLTGSSPSAGGANAEMDRQNLLVFPTYLGLRFGTRVGFHLQAGAEVTTLLSTDYIPNAVGSNNLRRSNTYALGGGGIHAGPVTLDIIYHHGLQSIYSDSPDGSLQLLTLNLGFRL</sequence>
<dbReference type="AlphaFoldDB" id="A0A6L9LE31"/>
<accession>A0A6L9LE31</accession>
<dbReference type="RefSeq" id="WP_163954936.1">
    <property type="nucleotide sequence ID" value="NZ_JAAFZH010000020.1"/>
</dbReference>
<dbReference type="Proteomes" id="UP000474175">
    <property type="component" value="Unassembled WGS sequence"/>
</dbReference>
<reference evidence="2 3" key="1">
    <citation type="submission" date="2020-02" db="EMBL/GenBank/DDBJ databases">
        <title>Draft genome sequence of two Spirosoma agri KCTC 52727 and Spirosoma terrae KCTC 52035.</title>
        <authorList>
            <person name="Rojas J."/>
            <person name="Ambika Manirajan B."/>
            <person name="Suarez C."/>
            <person name="Ratering S."/>
            <person name="Schnell S."/>
        </authorList>
    </citation>
    <scope>NUCLEOTIDE SEQUENCE [LARGE SCALE GENOMIC DNA]</scope>
    <source>
        <strain evidence="2 3">KCTC 52035</strain>
    </source>
</reference>
<keyword evidence="1" id="KW-0732">Signal</keyword>
<gene>
    <name evidence="2" type="ORF">GK108_28235</name>
</gene>
<feature type="signal peptide" evidence="1">
    <location>
        <begin position="1"/>
        <end position="17"/>
    </location>
</feature>
<name>A0A6L9LE31_9BACT</name>
<protein>
    <submittedName>
        <fullName evidence="2">PorT family protein</fullName>
    </submittedName>
</protein>
<feature type="chain" id="PRO_5026689014" evidence="1">
    <location>
        <begin position="18"/>
        <end position="231"/>
    </location>
</feature>
<evidence type="ECO:0000313" key="3">
    <source>
        <dbReference type="Proteomes" id="UP000474175"/>
    </source>
</evidence>